<dbReference type="InterPro" id="IPR052391">
    <property type="entry name" value="E3_Ligase-Neurotoxin"/>
</dbReference>
<dbReference type="InterPro" id="IPR002110">
    <property type="entry name" value="Ankyrin_rpt"/>
</dbReference>
<dbReference type="Proteomes" id="UP000186698">
    <property type="component" value="Chromosome 8L"/>
</dbReference>
<dbReference type="Pfam" id="PF00023">
    <property type="entry name" value="Ank"/>
    <property type="match status" value="1"/>
</dbReference>
<dbReference type="CTD" id="108698785"/>
<accession>A0A1L8FA39</accession>
<organism evidence="1 2">
    <name type="scientific">Xenopus laevis</name>
    <name type="common">African clawed frog</name>
    <dbReference type="NCBI Taxonomy" id="8355"/>
    <lineage>
        <taxon>Eukaryota</taxon>
        <taxon>Metazoa</taxon>
        <taxon>Chordata</taxon>
        <taxon>Craniata</taxon>
        <taxon>Vertebrata</taxon>
        <taxon>Euteleostomi</taxon>
        <taxon>Amphibia</taxon>
        <taxon>Batrachia</taxon>
        <taxon>Anura</taxon>
        <taxon>Pipoidea</taxon>
        <taxon>Pipidae</taxon>
        <taxon>Xenopodinae</taxon>
        <taxon>Xenopus</taxon>
        <taxon>Xenopus</taxon>
    </lineage>
</organism>
<dbReference type="OrthoDB" id="45365at2759"/>
<dbReference type="InterPro" id="IPR036770">
    <property type="entry name" value="Ankyrin_rpt-contain_sf"/>
</dbReference>
<dbReference type="AlphaFoldDB" id="A0A1L8FA39"/>
<dbReference type="Bgee" id="108698785">
    <property type="expression patterns" value="Expressed in muscle tissue and 16 other cell types or tissues"/>
</dbReference>
<gene>
    <name evidence="2 3" type="primary">ankrd9.L</name>
</gene>
<dbReference type="PROSITE" id="PS50297">
    <property type="entry name" value="ANK_REP_REGION"/>
    <property type="match status" value="1"/>
</dbReference>
<dbReference type="Gene3D" id="1.25.40.20">
    <property type="entry name" value="Ankyrin repeat-containing domain"/>
    <property type="match status" value="1"/>
</dbReference>
<dbReference type="OMA" id="ATEAFHW"/>
<name>A0A1L8FA39_XENLA</name>
<dbReference type="AGR" id="Xenbase:XB-GENE-6488034"/>
<protein>
    <submittedName>
        <fullName evidence="2">Ankyrin repeat domain-containing protein 9</fullName>
    </submittedName>
</protein>
<dbReference type="Xenbase" id="XB-GENE-6488034">
    <property type="gene designation" value="ankrd9.L"/>
</dbReference>
<dbReference type="PaxDb" id="8355-A0A1L8FA39"/>
<dbReference type="PANTHER" id="PTHR24133">
    <property type="entry name" value="ANKYRIN DOMAIN-CONTAINING"/>
    <property type="match status" value="1"/>
</dbReference>
<evidence type="ECO:0000313" key="1">
    <source>
        <dbReference type="Proteomes" id="UP000186698"/>
    </source>
</evidence>
<dbReference type="RefSeq" id="XP_018086061.1">
    <property type="nucleotide sequence ID" value="XM_018230572.2"/>
</dbReference>
<evidence type="ECO:0000313" key="2">
    <source>
        <dbReference type="RefSeq" id="XP_018086061.1"/>
    </source>
</evidence>
<keyword evidence="1" id="KW-1185">Reference proteome</keyword>
<dbReference type="PROSITE" id="PS50088">
    <property type="entry name" value="ANK_REPEAT"/>
    <property type="match status" value="1"/>
</dbReference>
<sequence>MPGAVGWSESGNAYYQSQKQCNKTSFAFYQAVRDLLPVWVLEDMRLMEVLHWEEGGKVSSYSPSEALLYALVHDHQPYAHYLLAHYPQEALAMPSISFSCCQSSAPHLAMAIRYGRVAILRTILHTLRAAPHSGLAGYINRRGCHRVEGGKTPLHLACELHRTDCLILLLGHGACPHIADASGNTPLDTLLQVMWESQRELRLKRLCLDSLLLYLPEGLTFKLKEQLRAEPTAWKELVGQDLYVWLAGTSPPSLFTVSMQRLLRALPTHRFPEALEELSLPDFLKPQALRKQPSPK</sequence>
<dbReference type="GeneID" id="108698785"/>
<dbReference type="SUPFAM" id="SSF48403">
    <property type="entry name" value="Ankyrin repeat"/>
    <property type="match status" value="1"/>
</dbReference>
<reference evidence="2" key="1">
    <citation type="submission" date="2025-08" db="UniProtKB">
        <authorList>
            <consortium name="RefSeq"/>
        </authorList>
    </citation>
    <scope>IDENTIFICATION</scope>
    <source>
        <strain evidence="2">J_2021</strain>
        <tissue evidence="2">Erythrocytes</tissue>
    </source>
</reference>
<proteinExistence type="predicted"/>
<dbReference type="PANTHER" id="PTHR24133:SF16">
    <property type="entry name" value="ANKYRIN REPEAT DOMAIN-CONTAINING PROTEIN 9"/>
    <property type="match status" value="1"/>
</dbReference>
<evidence type="ECO:0000313" key="3">
    <source>
        <dbReference type="Xenbase" id="XB-GENE-6488034"/>
    </source>
</evidence>
<dbReference type="SMART" id="SM00248">
    <property type="entry name" value="ANK"/>
    <property type="match status" value="1"/>
</dbReference>
<dbReference type="STRING" id="8355.A0A1L8FA39"/>
<dbReference type="KEGG" id="xla:108698785"/>